<comment type="caution">
    <text evidence="2">The sequence shown here is derived from an EMBL/GenBank/DDBJ whole genome shotgun (WGS) entry which is preliminary data.</text>
</comment>
<dbReference type="PANTHER" id="PTHR43415:SF6">
    <property type="entry name" value="SPERMIDINE N(1)-ACETYLTRANSFERASE"/>
    <property type="match status" value="1"/>
</dbReference>
<dbReference type="PROSITE" id="PS51186">
    <property type="entry name" value="GNAT"/>
    <property type="match status" value="1"/>
</dbReference>
<dbReference type="Proteomes" id="UP000238205">
    <property type="component" value="Unassembled WGS sequence"/>
</dbReference>
<name>A0A2T0W8B7_9LACT</name>
<dbReference type="EMBL" id="PVTO01000007">
    <property type="protein sequence ID" value="PRY82940.1"/>
    <property type="molecule type" value="Genomic_DNA"/>
</dbReference>
<keyword evidence="2" id="KW-0808">Transferase</keyword>
<dbReference type="GO" id="GO:0004145">
    <property type="term" value="F:diamine N-acetyltransferase activity"/>
    <property type="evidence" value="ECO:0007669"/>
    <property type="project" value="TreeGrafter"/>
</dbReference>
<dbReference type="AlphaFoldDB" id="A0A2T0W8B7"/>
<dbReference type="Gene3D" id="3.40.630.30">
    <property type="match status" value="1"/>
</dbReference>
<organism evidence="2 3">
    <name type="scientific">Alkalibacterium olivapovliticus</name>
    <dbReference type="NCBI Taxonomy" id="99907"/>
    <lineage>
        <taxon>Bacteria</taxon>
        <taxon>Bacillati</taxon>
        <taxon>Bacillota</taxon>
        <taxon>Bacilli</taxon>
        <taxon>Lactobacillales</taxon>
        <taxon>Carnobacteriaceae</taxon>
        <taxon>Alkalibacterium</taxon>
    </lineage>
</organism>
<evidence type="ECO:0000313" key="3">
    <source>
        <dbReference type="Proteomes" id="UP000238205"/>
    </source>
</evidence>
<dbReference type="RefSeq" id="WP_106192197.1">
    <property type="nucleotide sequence ID" value="NZ_PVTO01000007.1"/>
</dbReference>
<sequence length="168" mass="19862">MNKITLTPVEKDDTDYLLDLFKNPDVMDYWFSEPYMNKEKYTSSFENRQKDESARQFIAYAEEVRIGYTNLHLINLRHRTAVLAIMLDPDNQGKGYAEKVVRSIVDYGFNQLNLNKITLDVVDYNEKAVHIYEKVGFKIEGKKEQQYFIQGKYHTSLSMGLLREHYQK</sequence>
<dbReference type="CDD" id="cd04301">
    <property type="entry name" value="NAT_SF"/>
    <property type="match status" value="1"/>
</dbReference>
<feature type="domain" description="N-acetyltransferase" evidence="1">
    <location>
        <begin position="4"/>
        <end position="164"/>
    </location>
</feature>
<evidence type="ECO:0000313" key="2">
    <source>
        <dbReference type="EMBL" id="PRY82940.1"/>
    </source>
</evidence>
<dbReference type="PANTHER" id="PTHR43415">
    <property type="entry name" value="SPERMIDINE N(1)-ACETYLTRANSFERASE"/>
    <property type="match status" value="1"/>
</dbReference>
<evidence type="ECO:0000259" key="1">
    <source>
        <dbReference type="PROSITE" id="PS51186"/>
    </source>
</evidence>
<dbReference type="Pfam" id="PF13302">
    <property type="entry name" value="Acetyltransf_3"/>
    <property type="match status" value="1"/>
</dbReference>
<keyword evidence="3" id="KW-1185">Reference proteome</keyword>
<dbReference type="InterPro" id="IPR000182">
    <property type="entry name" value="GNAT_dom"/>
</dbReference>
<accession>A0A2T0W8B7</accession>
<dbReference type="InterPro" id="IPR016181">
    <property type="entry name" value="Acyl_CoA_acyltransferase"/>
</dbReference>
<dbReference type="SUPFAM" id="SSF55729">
    <property type="entry name" value="Acyl-CoA N-acyltransferases (Nat)"/>
    <property type="match status" value="1"/>
</dbReference>
<gene>
    <name evidence="2" type="ORF">CLV38_10713</name>
</gene>
<reference evidence="2 3" key="1">
    <citation type="submission" date="2018-03" db="EMBL/GenBank/DDBJ databases">
        <title>Genomic Encyclopedia of Archaeal and Bacterial Type Strains, Phase II (KMG-II): from individual species to whole genera.</title>
        <authorList>
            <person name="Goeker M."/>
        </authorList>
    </citation>
    <scope>NUCLEOTIDE SEQUENCE [LARGE SCALE GENOMIC DNA]</scope>
    <source>
        <strain evidence="2 3">DSM 13175</strain>
    </source>
</reference>
<proteinExistence type="predicted"/>
<dbReference type="OrthoDB" id="9795206at2"/>
<protein>
    <submittedName>
        <fullName evidence="2">Diamine N-acetyltransferase</fullName>
    </submittedName>
</protein>